<evidence type="ECO:0000256" key="2">
    <source>
        <dbReference type="ARBA" id="ARBA00006484"/>
    </source>
</evidence>
<dbReference type="FunFam" id="3.40.50.720:FF:000084">
    <property type="entry name" value="Short-chain dehydrogenase reductase"/>
    <property type="match status" value="1"/>
</dbReference>
<keyword evidence="3" id="KW-0560">Oxidoreductase</keyword>
<dbReference type="GO" id="GO:0016617">
    <property type="term" value="F:4-oxoproline reductase activity"/>
    <property type="evidence" value="ECO:0007669"/>
    <property type="project" value="UniProtKB-EC"/>
</dbReference>
<evidence type="ECO:0000256" key="9">
    <source>
        <dbReference type="ARBA" id="ARBA00041727"/>
    </source>
</evidence>
<dbReference type="EC" id="1.1.1.104" evidence="6"/>
<organism evidence="15 16">
    <name type="scientific">Orchesella cincta</name>
    <name type="common">Springtail</name>
    <name type="synonym">Podura cincta</name>
    <dbReference type="NCBI Taxonomy" id="48709"/>
    <lineage>
        <taxon>Eukaryota</taxon>
        <taxon>Metazoa</taxon>
        <taxon>Ecdysozoa</taxon>
        <taxon>Arthropoda</taxon>
        <taxon>Hexapoda</taxon>
        <taxon>Collembola</taxon>
        <taxon>Entomobryomorpha</taxon>
        <taxon>Entomobryoidea</taxon>
        <taxon>Orchesellidae</taxon>
        <taxon>Orchesellinae</taxon>
        <taxon>Orchesella</taxon>
    </lineage>
</organism>
<dbReference type="PROSITE" id="PS00061">
    <property type="entry name" value="ADH_SHORT"/>
    <property type="match status" value="1"/>
</dbReference>
<evidence type="ECO:0000256" key="4">
    <source>
        <dbReference type="ARBA" id="ARBA00023027"/>
    </source>
</evidence>
<reference evidence="15 16" key="1">
    <citation type="journal article" date="2016" name="Genome Biol. Evol.">
        <title>Gene Family Evolution Reflects Adaptation to Soil Environmental Stressors in the Genome of the Collembolan Orchesella cincta.</title>
        <authorList>
            <person name="Faddeeva-Vakhrusheva A."/>
            <person name="Derks M.F."/>
            <person name="Anvar S.Y."/>
            <person name="Agamennone V."/>
            <person name="Suring W."/>
            <person name="Smit S."/>
            <person name="van Straalen N.M."/>
            <person name="Roelofs D."/>
        </authorList>
    </citation>
    <scope>NUCLEOTIDE SEQUENCE [LARGE SCALE GENOMIC DNA]</scope>
    <source>
        <tissue evidence="15">Mixed pool</tissue>
    </source>
</reference>
<dbReference type="InterPro" id="IPR002347">
    <property type="entry name" value="SDR_fam"/>
</dbReference>
<dbReference type="Gene3D" id="3.40.50.720">
    <property type="entry name" value="NAD(P)-binding Rossmann-like Domain"/>
    <property type="match status" value="1"/>
</dbReference>
<dbReference type="EMBL" id="LJIJ01000539">
    <property type="protein sequence ID" value="ODM96435.1"/>
    <property type="molecule type" value="Genomic_DNA"/>
</dbReference>
<dbReference type="OrthoDB" id="1888931at2759"/>
<comment type="similarity">
    <text evidence="2">Belongs to the short-chain dehydrogenases/reductases (SDR) family.</text>
</comment>
<gene>
    <name evidence="15" type="ORF">Ocin01_10226</name>
</gene>
<dbReference type="InterPro" id="IPR036291">
    <property type="entry name" value="NAD(P)-bd_dom_sf"/>
</dbReference>
<dbReference type="GO" id="GO:0019290">
    <property type="term" value="P:siderophore biosynthetic process"/>
    <property type="evidence" value="ECO:0007669"/>
    <property type="project" value="TreeGrafter"/>
</dbReference>
<proteinExistence type="inferred from homology"/>
<dbReference type="EC" id="1.1.1.30" evidence="7"/>
<comment type="caution">
    <text evidence="15">The sequence shown here is derived from an EMBL/GenBank/DDBJ whole genome shotgun (WGS) entry which is preliminary data.</text>
</comment>
<dbReference type="PRINTS" id="PR00080">
    <property type="entry name" value="SDRFAMILY"/>
</dbReference>
<comment type="catalytic activity">
    <reaction evidence="14">
        <text>(R)-3-hydroxybutanoate + NAD(+) = acetoacetate + NADH + H(+)</text>
        <dbReference type="Rhea" id="RHEA:20521"/>
        <dbReference type="ChEBI" id="CHEBI:10983"/>
        <dbReference type="ChEBI" id="CHEBI:13705"/>
        <dbReference type="ChEBI" id="CHEBI:15378"/>
        <dbReference type="ChEBI" id="CHEBI:57540"/>
        <dbReference type="ChEBI" id="CHEBI:57945"/>
        <dbReference type="EC" id="1.1.1.30"/>
    </reaction>
</comment>
<evidence type="ECO:0000256" key="11">
    <source>
        <dbReference type="ARBA" id="ARBA00042565"/>
    </source>
</evidence>
<evidence type="ECO:0000256" key="5">
    <source>
        <dbReference type="ARBA" id="ARBA00034698"/>
    </source>
</evidence>
<evidence type="ECO:0000256" key="13">
    <source>
        <dbReference type="ARBA" id="ARBA00043199"/>
    </source>
</evidence>
<evidence type="ECO:0000313" key="16">
    <source>
        <dbReference type="Proteomes" id="UP000094527"/>
    </source>
</evidence>
<evidence type="ECO:0000256" key="7">
    <source>
        <dbReference type="ARBA" id="ARBA00038959"/>
    </source>
</evidence>
<keyword evidence="4" id="KW-0520">NAD</keyword>
<comment type="pathway">
    <text evidence="1">Siderophore biosynthesis.</text>
</comment>
<dbReference type="Proteomes" id="UP000094527">
    <property type="component" value="Unassembled WGS sequence"/>
</dbReference>
<evidence type="ECO:0000256" key="12">
    <source>
        <dbReference type="ARBA" id="ARBA00043083"/>
    </source>
</evidence>
<evidence type="ECO:0000256" key="8">
    <source>
        <dbReference type="ARBA" id="ARBA00039194"/>
    </source>
</evidence>
<dbReference type="PANTHER" id="PTHR43477">
    <property type="entry name" value="DIHYDROANTICAPSIN 7-DEHYDROGENASE"/>
    <property type="match status" value="1"/>
</dbReference>
<dbReference type="GO" id="GO:0005737">
    <property type="term" value="C:cytoplasm"/>
    <property type="evidence" value="ECO:0007669"/>
    <property type="project" value="TreeGrafter"/>
</dbReference>
<evidence type="ECO:0000256" key="3">
    <source>
        <dbReference type="ARBA" id="ARBA00023002"/>
    </source>
</evidence>
<dbReference type="AlphaFoldDB" id="A0A1D2MUQ4"/>
<dbReference type="PANTHER" id="PTHR43477:SF4">
    <property type="entry name" value="DEHYDROGENASE_REDUCTASE SDR FAMILY MEMBER 6"/>
    <property type="match status" value="1"/>
</dbReference>
<evidence type="ECO:0000256" key="10">
    <source>
        <dbReference type="ARBA" id="ARBA00042309"/>
    </source>
</evidence>
<dbReference type="Pfam" id="PF13561">
    <property type="entry name" value="adh_short_C2"/>
    <property type="match status" value="1"/>
</dbReference>
<dbReference type="PRINTS" id="PR00081">
    <property type="entry name" value="GDHRDH"/>
</dbReference>
<protein>
    <recommendedName>
        <fullName evidence="8">Dehydrogenase/reductase SDR family member 6</fullName>
        <ecNumber evidence="6">1.1.1.104</ecNumber>
        <ecNumber evidence="7">1.1.1.30</ecNumber>
    </recommendedName>
    <alternativeName>
        <fullName evidence="12">(R)-beta-hydroxybutyrate dehydrogenase</fullName>
    </alternativeName>
    <alternativeName>
        <fullName evidence="10">3-hydroxybutyrate dehydrogenase type 2</fullName>
    </alternativeName>
    <alternativeName>
        <fullName evidence="13">4-oxo-L-proline reductase</fullName>
    </alternativeName>
    <alternativeName>
        <fullName evidence="11">Oxidoreductase UCPA</fullName>
    </alternativeName>
    <alternativeName>
        <fullName evidence="9">Short chain dehydrogenase/reductase family 15C member 1</fullName>
    </alternativeName>
</protein>
<dbReference type="GO" id="GO:0003858">
    <property type="term" value="F:3-hydroxybutyrate dehydrogenase activity"/>
    <property type="evidence" value="ECO:0007669"/>
    <property type="project" value="UniProtKB-EC"/>
</dbReference>
<dbReference type="OMA" id="YMTGTDF"/>
<sequence length="264" mass="28626">MVGRIDGKIILITGAGQGLGRECALLFAKEGGKIIATDVAYEKLEDLASVPGVIKTIRVDVTNKDDILNMAKEVGRVDVVVNCAGIVPGGTILECSDEMWEKTLDLNVRGTFWVCQSLIPLSLEAKTKLAIVNISSVCSSIRGVPNRFIYGVSKGAIIALTKSVAADFVGQGVRANCILPGTFESPSWCDRVNQSPDPEKARADFIARQKMGRIGTAAEIAALALYLACPESDFVLVKRELVSIVRWYVALRKRQNFFYKIGCI</sequence>
<evidence type="ECO:0000256" key="6">
    <source>
        <dbReference type="ARBA" id="ARBA00038956"/>
    </source>
</evidence>
<dbReference type="SUPFAM" id="SSF51735">
    <property type="entry name" value="NAD(P)-binding Rossmann-fold domains"/>
    <property type="match status" value="1"/>
</dbReference>
<dbReference type="InterPro" id="IPR051122">
    <property type="entry name" value="SDR_DHRS6-like"/>
</dbReference>
<accession>A0A1D2MUQ4</accession>
<evidence type="ECO:0000256" key="1">
    <source>
        <dbReference type="ARBA" id="ARBA00004924"/>
    </source>
</evidence>
<comment type="pathway">
    <text evidence="5">Amino-acid metabolism.</text>
</comment>
<name>A0A1D2MUQ4_ORCCI</name>
<evidence type="ECO:0000256" key="14">
    <source>
        <dbReference type="ARBA" id="ARBA00049550"/>
    </source>
</evidence>
<dbReference type="STRING" id="48709.A0A1D2MUQ4"/>
<evidence type="ECO:0000313" key="15">
    <source>
        <dbReference type="EMBL" id="ODM96435.1"/>
    </source>
</evidence>
<dbReference type="InterPro" id="IPR020904">
    <property type="entry name" value="Sc_DH/Rdtase_CS"/>
</dbReference>
<keyword evidence="16" id="KW-1185">Reference proteome</keyword>